<gene>
    <name evidence="1" type="ORF">PHYSODRAFT_294769</name>
</gene>
<dbReference type="EMBL" id="JH159151">
    <property type="protein sequence ID" value="EGZ29769.1"/>
    <property type="molecule type" value="Genomic_DNA"/>
</dbReference>
<dbReference type="RefSeq" id="XP_009517044.1">
    <property type="nucleotide sequence ID" value="XM_009518749.1"/>
</dbReference>
<evidence type="ECO:0000313" key="1">
    <source>
        <dbReference type="EMBL" id="EGZ29769.1"/>
    </source>
</evidence>
<sequence>MHRGPFGGTGVSRTPLAKFFSELLVEPSDPLLKIHSIDYLCFRGNKHWQYDALYATLARARTPVATLTVADEAPSRARVGLLAEALFFPPTSSRTSSYPSIRGLNISCSSLCKPHLQTIVDIVRGKGGRSGVEQSSDQGRLVEVIVPGYGVFQVPRGAVVSQEAKVGHGLDATSRETEPVNSLLMNFSGSSGALENLLGQIGWPLRSLTLHFLRKLNATKLMTAILTSCPKLTSLSLYTSDVDLDQLITTYEQFGGERQPAAILSLALINVDNIGADHGVLFAERLGDSTTRLAKHLVEFTIETGQESPAVNDSTLRALWFALKSNRK</sequence>
<dbReference type="AlphaFoldDB" id="G4YL14"/>
<organism evidence="1 2">
    <name type="scientific">Phytophthora sojae (strain P6497)</name>
    <name type="common">Soybean stem and root rot agent</name>
    <name type="synonym">Phytophthora megasperma f. sp. glycines</name>
    <dbReference type="NCBI Taxonomy" id="1094619"/>
    <lineage>
        <taxon>Eukaryota</taxon>
        <taxon>Sar</taxon>
        <taxon>Stramenopiles</taxon>
        <taxon>Oomycota</taxon>
        <taxon>Peronosporomycetes</taxon>
        <taxon>Peronosporales</taxon>
        <taxon>Peronosporaceae</taxon>
        <taxon>Phytophthora</taxon>
    </lineage>
</organism>
<dbReference type="KEGG" id="psoj:PHYSODRAFT_294769"/>
<proteinExistence type="predicted"/>
<keyword evidence="2" id="KW-1185">Reference proteome</keyword>
<accession>G4YL14</accession>
<dbReference type="GeneID" id="20641153"/>
<name>G4YL14_PHYSP</name>
<reference evidence="1 2" key="1">
    <citation type="journal article" date="2006" name="Science">
        <title>Phytophthora genome sequences uncover evolutionary origins and mechanisms of pathogenesis.</title>
        <authorList>
            <person name="Tyler B.M."/>
            <person name="Tripathy S."/>
            <person name="Zhang X."/>
            <person name="Dehal P."/>
            <person name="Jiang R.H."/>
            <person name="Aerts A."/>
            <person name="Arredondo F.D."/>
            <person name="Baxter L."/>
            <person name="Bensasson D."/>
            <person name="Beynon J.L."/>
            <person name="Chapman J."/>
            <person name="Damasceno C.M."/>
            <person name="Dorrance A.E."/>
            <person name="Dou D."/>
            <person name="Dickerman A.W."/>
            <person name="Dubchak I.L."/>
            <person name="Garbelotto M."/>
            <person name="Gijzen M."/>
            <person name="Gordon S.G."/>
            <person name="Govers F."/>
            <person name="Grunwald N.J."/>
            <person name="Huang W."/>
            <person name="Ivors K.L."/>
            <person name="Jones R.W."/>
            <person name="Kamoun S."/>
            <person name="Krampis K."/>
            <person name="Lamour K.H."/>
            <person name="Lee M.K."/>
            <person name="McDonald W.H."/>
            <person name="Medina M."/>
            <person name="Meijer H.J."/>
            <person name="Nordberg E.K."/>
            <person name="Maclean D.J."/>
            <person name="Ospina-Giraldo M.D."/>
            <person name="Morris P.F."/>
            <person name="Phuntumart V."/>
            <person name="Putnam N.H."/>
            <person name="Rash S."/>
            <person name="Rose J.K."/>
            <person name="Sakihama Y."/>
            <person name="Salamov A.A."/>
            <person name="Savidor A."/>
            <person name="Scheuring C.F."/>
            <person name="Smith B.M."/>
            <person name="Sobral B.W."/>
            <person name="Terry A."/>
            <person name="Torto-Alalibo T.A."/>
            <person name="Win J."/>
            <person name="Xu Z."/>
            <person name="Zhang H."/>
            <person name="Grigoriev I.V."/>
            <person name="Rokhsar D.S."/>
            <person name="Boore J.L."/>
        </authorList>
    </citation>
    <scope>NUCLEOTIDE SEQUENCE [LARGE SCALE GENOMIC DNA]</scope>
    <source>
        <strain evidence="1 2">P6497</strain>
    </source>
</reference>
<evidence type="ECO:0000313" key="2">
    <source>
        <dbReference type="Proteomes" id="UP000002640"/>
    </source>
</evidence>
<protein>
    <submittedName>
        <fullName evidence="1">Uncharacterized protein</fullName>
    </submittedName>
</protein>
<dbReference type="Proteomes" id="UP000002640">
    <property type="component" value="Unassembled WGS sequence"/>
</dbReference>
<dbReference type="InParanoid" id="G4YL14"/>